<reference evidence="1" key="1">
    <citation type="submission" date="2018-02" db="EMBL/GenBank/DDBJ databases">
        <title>Rhizophora mucronata_Transcriptome.</title>
        <authorList>
            <person name="Meera S.P."/>
            <person name="Sreeshan A."/>
            <person name="Augustine A."/>
        </authorList>
    </citation>
    <scope>NUCLEOTIDE SEQUENCE</scope>
    <source>
        <tissue evidence="1">Leaf</tissue>
    </source>
</reference>
<evidence type="ECO:0000313" key="1">
    <source>
        <dbReference type="EMBL" id="MBW82993.1"/>
    </source>
</evidence>
<dbReference type="EMBL" id="GGEC01002510">
    <property type="protein sequence ID" value="MBW82993.1"/>
    <property type="molecule type" value="Transcribed_RNA"/>
</dbReference>
<dbReference type="AlphaFoldDB" id="A0A2P2IP51"/>
<name>A0A2P2IP51_RHIMU</name>
<organism evidence="1">
    <name type="scientific">Rhizophora mucronata</name>
    <name type="common">Asiatic mangrove</name>
    <dbReference type="NCBI Taxonomy" id="61149"/>
    <lineage>
        <taxon>Eukaryota</taxon>
        <taxon>Viridiplantae</taxon>
        <taxon>Streptophyta</taxon>
        <taxon>Embryophyta</taxon>
        <taxon>Tracheophyta</taxon>
        <taxon>Spermatophyta</taxon>
        <taxon>Magnoliopsida</taxon>
        <taxon>eudicotyledons</taxon>
        <taxon>Gunneridae</taxon>
        <taxon>Pentapetalae</taxon>
        <taxon>rosids</taxon>
        <taxon>fabids</taxon>
        <taxon>Malpighiales</taxon>
        <taxon>Rhizophoraceae</taxon>
        <taxon>Rhizophora</taxon>
    </lineage>
</organism>
<sequence>MHCLRNEATTGIHLHYQFTTKLNQTFLIS</sequence>
<proteinExistence type="predicted"/>
<protein>
    <submittedName>
        <fullName evidence="1">Uncharacterized protein</fullName>
    </submittedName>
</protein>
<accession>A0A2P2IP51</accession>